<evidence type="ECO:0000313" key="2">
    <source>
        <dbReference type="Proteomes" id="UP001157418"/>
    </source>
</evidence>
<proteinExistence type="predicted"/>
<dbReference type="AlphaFoldDB" id="A0AAU9LS87"/>
<evidence type="ECO:0008006" key="3">
    <source>
        <dbReference type="Google" id="ProtNLM"/>
    </source>
</evidence>
<reference evidence="1 2" key="1">
    <citation type="submission" date="2022-01" db="EMBL/GenBank/DDBJ databases">
        <authorList>
            <person name="Xiong W."/>
            <person name="Schranz E."/>
        </authorList>
    </citation>
    <scope>NUCLEOTIDE SEQUENCE [LARGE SCALE GENOMIC DNA]</scope>
</reference>
<keyword evidence="2" id="KW-1185">Reference proteome</keyword>
<sequence>MLHEYGYEPHEVAHALERGDDVNEIEDHLEANLEGDVIPELVPSAQGEVAIQDLDANAWVSEDYEETDGDDEYIEETQVVGRPRKRKISERILKIKMKKAVYDKDGGGSSIEKHVNLE</sequence>
<evidence type="ECO:0000313" key="1">
    <source>
        <dbReference type="EMBL" id="CAH1416339.1"/>
    </source>
</evidence>
<comment type="caution">
    <text evidence="1">The sequence shown here is derived from an EMBL/GenBank/DDBJ whole genome shotgun (WGS) entry which is preliminary data.</text>
</comment>
<dbReference type="Proteomes" id="UP001157418">
    <property type="component" value="Unassembled WGS sequence"/>
</dbReference>
<dbReference type="EMBL" id="CAKMRJ010000002">
    <property type="protein sequence ID" value="CAH1416339.1"/>
    <property type="molecule type" value="Genomic_DNA"/>
</dbReference>
<protein>
    <recommendedName>
        <fullName evidence="3">UBA domain-containing protein</fullName>
    </recommendedName>
</protein>
<organism evidence="1 2">
    <name type="scientific">Lactuca virosa</name>
    <dbReference type="NCBI Taxonomy" id="75947"/>
    <lineage>
        <taxon>Eukaryota</taxon>
        <taxon>Viridiplantae</taxon>
        <taxon>Streptophyta</taxon>
        <taxon>Embryophyta</taxon>
        <taxon>Tracheophyta</taxon>
        <taxon>Spermatophyta</taxon>
        <taxon>Magnoliopsida</taxon>
        <taxon>eudicotyledons</taxon>
        <taxon>Gunneridae</taxon>
        <taxon>Pentapetalae</taxon>
        <taxon>asterids</taxon>
        <taxon>campanulids</taxon>
        <taxon>Asterales</taxon>
        <taxon>Asteraceae</taxon>
        <taxon>Cichorioideae</taxon>
        <taxon>Cichorieae</taxon>
        <taxon>Lactucinae</taxon>
        <taxon>Lactuca</taxon>
    </lineage>
</organism>
<gene>
    <name evidence="1" type="ORF">LVIROSA_LOCUS4109</name>
</gene>
<accession>A0AAU9LS87</accession>
<name>A0AAU9LS87_9ASTR</name>